<evidence type="ECO:0000256" key="1">
    <source>
        <dbReference type="SAM" id="MobiDB-lite"/>
    </source>
</evidence>
<proteinExistence type="predicted"/>
<feature type="compositionally biased region" description="Basic and acidic residues" evidence="1">
    <location>
        <begin position="416"/>
        <end position="435"/>
    </location>
</feature>
<dbReference type="AlphaFoldDB" id="A0A6H5J220"/>
<dbReference type="EMBL" id="CADCXV010001223">
    <property type="protein sequence ID" value="CAB0042811.1"/>
    <property type="molecule type" value="Genomic_DNA"/>
</dbReference>
<evidence type="ECO:0000313" key="3">
    <source>
        <dbReference type="Proteomes" id="UP000479190"/>
    </source>
</evidence>
<dbReference type="Proteomes" id="UP000479190">
    <property type="component" value="Unassembled WGS sequence"/>
</dbReference>
<feature type="region of interest" description="Disordered" evidence="1">
    <location>
        <begin position="290"/>
        <end position="312"/>
    </location>
</feature>
<evidence type="ECO:0000313" key="2">
    <source>
        <dbReference type="EMBL" id="CAB0042811.1"/>
    </source>
</evidence>
<reference evidence="2 3" key="1">
    <citation type="submission" date="2020-02" db="EMBL/GenBank/DDBJ databases">
        <authorList>
            <person name="Ferguson B K."/>
        </authorList>
    </citation>
    <scope>NUCLEOTIDE SEQUENCE [LARGE SCALE GENOMIC DNA]</scope>
</reference>
<organism evidence="2 3">
    <name type="scientific">Trichogramma brassicae</name>
    <dbReference type="NCBI Taxonomy" id="86971"/>
    <lineage>
        <taxon>Eukaryota</taxon>
        <taxon>Metazoa</taxon>
        <taxon>Ecdysozoa</taxon>
        <taxon>Arthropoda</taxon>
        <taxon>Hexapoda</taxon>
        <taxon>Insecta</taxon>
        <taxon>Pterygota</taxon>
        <taxon>Neoptera</taxon>
        <taxon>Endopterygota</taxon>
        <taxon>Hymenoptera</taxon>
        <taxon>Apocrita</taxon>
        <taxon>Proctotrupomorpha</taxon>
        <taxon>Chalcidoidea</taxon>
        <taxon>Trichogrammatidae</taxon>
        <taxon>Trichogramma</taxon>
    </lineage>
</organism>
<sequence>MRSIAVRMLFHCAELNAFFTSSVTTAQYSFVSPSHFSPSSASRSPEMTVSMAAIVDQPLRSPYWQSERPSGPSMKTCRRSQRFASAFFRPRPICRLDEMMSKLGRPGRVAEPATIITPEDQPDTWEASRVERTSTSYRLYRKCCAASSNGHFPRPSLRNLAIYMRLGKDSAPTLISTKADLQRFIAAARQPANQGATREFYTLAATTITRIQLRAGPYNRSPRRHKLIDAVRMYIADAHKSLSPTVIHPRYTEELLHITRIRSIASPSSTGLIMQEQLYQPSPWKNFEEHAGGSRTTLRLGQTEYQTPLSRSPLPSTLTSSCRCTRRACGLVSFQRARKGRSLSCCQSQASPLRNHRRTGRFVCWTQRARFSKESSVTASKPLLRALEASQITSTAFGRGDRRSTPSRTSSPLPERPSRARDGTVTRLRQEAQEE</sequence>
<gene>
    <name evidence="2" type="ORF">TBRA_LOCUS14405</name>
</gene>
<feature type="compositionally biased region" description="Polar residues" evidence="1">
    <location>
        <begin position="294"/>
        <end position="306"/>
    </location>
</feature>
<name>A0A6H5J220_9HYME</name>
<protein>
    <submittedName>
        <fullName evidence="2">Uncharacterized protein</fullName>
    </submittedName>
</protein>
<accession>A0A6H5J220</accession>
<keyword evidence="3" id="KW-1185">Reference proteome</keyword>
<feature type="region of interest" description="Disordered" evidence="1">
    <location>
        <begin position="394"/>
        <end position="435"/>
    </location>
</feature>